<dbReference type="EMBL" id="JAAIWN010000030">
    <property type="protein sequence ID" value="NEY82288.1"/>
    <property type="molecule type" value="Genomic_DNA"/>
</dbReference>
<dbReference type="Proteomes" id="UP000570010">
    <property type="component" value="Unassembled WGS sequence"/>
</dbReference>
<dbReference type="RefSeq" id="WP_181734478.1">
    <property type="nucleotide sequence ID" value="NZ_JACEIO010000032.1"/>
</dbReference>
<dbReference type="EMBL" id="JACEIO010000032">
    <property type="protein sequence ID" value="MBA4538032.1"/>
    <property type="molecule type" value="Genomic_DNA"/>
</dbReference>
<evidence type="ECO:0000313" key="1">
    <source>
        <dbReference type="EMBL" id="MBA4538032.1"/>
    </source>
</evidence>
<name>A0A6B3VYA7_9BACI</name>
<reference evidence="1 4" key="2">
    <citation type="submission" date="2020-07" db="EMBL/GenBank/DDBJ databases">
        <authorList>
            <person name="Feng H."/>
        </authorList>
    </citation>
    <scope>NUCLEOTIDE SEQUENCE [LARGE SCALE GENOMIC DNA]</scope>
    <source>
        <strain evidence="4">s-12</strain>
        <strain evidence="1">S-12</strain>
    </source>
</reference>
<evidence type="ECO:0000313" key="2">
    <source>
        <dbReference type="EMBL" id="NEY82288.1"/>
    </source>
</evidence>
<proteinExistence type="predicted"/>
<dbReference type="Proteomes" id="UP000472971">
    <property type="component" value="Unassembled WGS sequence"/>
</dbReference>
<evidence type="ECO:0000313" key="3">
    <source>
        <dbReference type="Proteomes" id="UP000472971"/>
    </source>
</evidence>
<organism evidence="2 3">
    <name type="scientific">Bacillus aquiflavi</name>
    <dbReference type="NCBI Taxonomy" id="2672567"/>
    <lineage>
        <taxon>Bacteria</taxon>
        <taxon>Bacillati</taxon>
        <taxon>Bacillota</taxon>
        <taxon>Bacilli</taxon>
        <taxon>Bacillales</taxon>
        <taxon>Bacillaceae</taxon>
        <taxon>Bacillus</taxon>
    </lineage>
</organism>
<evidence type="ECO:0008006" key="5">
    <source>
        <dbReference type="Google" id="ProtNLM"/>
    </source>
</evidence>
<protein>
    <recommendedName>
        <fullName evidence="5">Replication protein</fullName>
    </recommendedName>
</protein>
<reference evidence="2 3" key="1">
    <citation type="submission" date="2020-02" db="EMBL/GenBank/DDBJ databases">
        <title>Bacillus aquiflavi sp. nov., isolated from yellow water of strong flavor Chinese baijiu in Yibin region of China.</title>
        <authorList>
            <person name="Xie J."/>
        </authorList>
    </citation>
    <scope>NUCLEOTIDE SEQUENCE [LARGE SCALE GENOMIC DNA]</scope>
    <source>
        <strain evidence="2 3">3H-10</strain>
    </source>
</reference>
<sequence>MKEIHKELQLGDAEDGDLIHIDEDSDEVANGALDVLAYWHLGLNHYVIKQG</sequence>
<keyword evidence="3" id="KW-1185">Reference proteome</keyword>
<comment type="caution">
    <text evidence="2">The sequence shown here is derived from an EMBL/GenBank/DDBJ whole genome shotgun (WGS) entry which is preliminary data.</text>
</comment>
<gene>
    <name evidence="2" type="ORF">G4D64_12415</name>
    <name evidence="1" type="ORF">H1Z61_13025</name>
</gene>
<evidence type="ECO:0000313" key="4">
    <source>
        <dbReference type="Proteomes" id="UP000570010"/>
    </source>
</evidence>
<dbReference type="AlphaFoldDB" id="A0A6B3VYA7"/>
<accession>A0A6B3VYA7</accession>